<dbReference type="GO" id="GO:0016787">
    <property type="term" value="F:hydrolase activity"/>
    <property type="evidence" value="ECO:0007669"/>
    <property type="project" value="UniProtKB-KW"/>
</dbReference>
<keyword evidence="1" id="KW-0378">Hydrolase</keyword>
<gene>
    <name evidence="1" type="ORF">HGA13_16455</name>
</gene>
<dbReference type="Proteomes" id="UP000565715">
    <property type="component" value="Unassembled WGS sequence"/>
</dbReference>
<dbReference type="InterPro" id="IPR023214">
    <property type="entry name" value="HAD_sf"/>
</dbReference>
<comment type="caution">
    <text evidence="1">The sequence shown here is derived from an EMBL/GenBank/DDBJ whole genome shotgun (WGS) entry which is preliminary data.</text>
</comment>
<protein>
    <submittedName>
        <fullName evidence="1">HAD hydrolase family protein</fullName>
    </submittedName>
</protein>
<keyword evidence="2" id="KW-1185">Reference proteome</keyword>
<dbReference type="SUPFAM" id="SSF56784">
    <property type="entry name" value="HAD-like"/>
    <property type="match status" value="1"/>
</dbReference>
<name>A0A846XLN5_9NOCA</name>
<dbReference type="InterPro" id="IPR036412">
    <property type="entry name" value="HAD-like_sf"/>
</dbReference>
<proteinExistence type="predicted"/>
<evidence type="ECO:0000313" key="2">
    <source>
        <dbReference type="Proteomes" id="UP000565715"/>
    </source>
</evidence>
<dbReference type="AlphaFoldDB" id="A0A846XLN5"/>
<accession>A0A846XLN5</accession>
<organism evidence="1 2">
    <name type="scientific">Nocardia speluncae</name>
    <dbReference type="NCBI Taxonomy" id="419477"/>
    <lineage>
        <taxon>Bacteria</taxon>
        <taxon>Bacillati</taxon>
        <taxon>Actinomycetota</taxon>
        <taxon>Actinomycetes</taxon>
        <taxon>Mycobacteriales</taxon>
        <taxon>Nocardiaceae</taxon>
        <taxon>Nocardia</taxon>
    </lineage>
</organism>
<evidence type="ECO:0000313" key="1">
    <source>
        <dbReference type="EMBL" id="NKY34654.1"/>
    </source>
</evidence>
<reference evidence="1 2" key="1">
    <citation type="submission" date="2020-04" db="EMBL/GenBank/DDBJ databases">
        <title>MicrobeNet Type strains.</title>
        <authorList>
            <person name="Nicholson A.C."/>
        </authorList>
    </citation>
    <scope>NUCLEOTIDE SEQUENCE [LARGE SCALE GENOMIC DNA]</scope>
    <source>
        <strain evidence="1 2">DSM 45078</strain>
    </source>
</reference>
<dbReference type="Gene3D" id="3.40.50.1000">
    <property type="entry name" value="HAD superfamily/HAD-like"/>
    <property type="match status" value="1"/>
</dbReference>
<sequence length="42" mass="4499">MFAWAGHSVAMANAPVELHEVVDEVTADVSADGVAAVLERWF</sequence>
<dbReference type="Pfam" id="PF08282">
    <property type="entry name" value="Hydrolase_3"/>
    <property type="match status" value="1"/>
</dbReference>
<dbReference type="EMBL" id="JAAXOO010000004">
    <property type="protein sequence ID" value="NKY34654.1"/>
    <property type="molecule type" value="Genomic_DNA"/>
</dbReference>